<proteinExistence type="inferred from homology"/>
<comment type="subcellular location">
    <subcellularLocation>
        <location evidence="1">Membrane</location>
        <topology evidence="1">Multi-pass membrane protein</topology>
    </subcellularLocation>
</comment>
<organism evidence="3 4">
    <name type="scientific">Hevea brasiliensis</name>
    <name type="common">Para rubber tree</name>
    <name type="synonym">Siphonia brasiliensis</name>
    <dbReference type="NCBI Taxonomy" id="3981"/>
    <lineage>
        <taxon>Eukaryota</taxon>
        <taxon>Viridiplantae</taxon>
        <taxon>Streptophyta</taxon>
        <taxon>Embryophyta</taxon>
        <taxon>Tracheophyta</taxon>
        <taxon>Spermatophyta</taxon>
        <taxon>Magnoliopsida</taxon>
        <taxon>eudicotyledons</taxon>
        <taxon>Gunneridae</taxon>
        <taxon>Pentapetalae</taxon>
        <taxon>rosids</taxon>
        <taxon>fabids</taxon>
        <taxon>Malpighiales</taxon>
        <taxon>Euphorbiaceae</taxon>
        <taxon>Crotonoideae</taxon>
        <taxon>Micrandreae</taxon>
        <taxon>Hevea</taxon>
    </lineage>
</organism>
<dbReference type="InterPro" id="IPR016688">
    <property type="entry name" value="MscS-like_plants/fungi"/>
</dbReference>
<evidence type="ECO:0000256" key="2">
    <source>
        <dbReference type="ARBA" id="ARBA00008017"/>
    </source>
</evidence>
<gene>
    <name evidence="3" type="ORF">GH714_038535</name>
</gene>
<dbReference type="PANTHER" id="PTHR31618:SF7">
    <property type="entry name" value="MECHANOSENSITIVE ION CHANNEL PROTEIN"/>
    <property type="match status" value="1"/>
</dbReference>
<dbReference type="AlphaFoldDB" id="A0A6A6KFT7"/>
<dbReference type="GO" id="GO:0050982">
    <property type="term" value="P:detection of mechanical stimulus"/>
    <property type="evidence" value="ECO:0007669"/>
    <property type="project" value="TreeGrafter"/>
</dbReference>
<dbReference type="GO" id="GO:0008381">
    <property type="term" value="F:mechanosensitive monoatomic ion channel activity"/>
    <property type="evidence" value="ECO:0007669"/>
    <property type="project" value="TreeGrafter"/>
</dbReference>
<dbReference type="GO" id="GO:0005886">
    <property type="term" value="C:plasma membrane"/>
    <property type="evidence" value="ECO:0007669"/>
    <property type="project" value="TreeGrafter"/>
</dbReference>
<reference evidence="3 4" key="1">
    <citation type="journal article" date="2020" name="Mol. Plant">
        <title>The Chromosome-Based Rubber Tree Genome Provides New Insights into Spurge Genome Evolution and Rubber Biosynthesis.</title>
        <authorList>
            <person name="Liu J."/>
            <person name="Shi C."/>
            <person name="Shi C.C."/>
            <person name="Li W."/>
            <person name="Zhang Q.J."/>
            <person name="Zhang Y."/>
            <person name="Li K."/>
            <person name="Lu H.F."/>
            <person name="Shi C."/>
            <person name="Zhu S.T."/>
            <person name="Xiao Z.Y."/>
            <person name="Nan H."/>
            <person name="Yue Y."/>
            <person name="Zhu X.G."/>
            <person name="Wu Y."/>
            <person name="Hong X.N."/>
            <person name="Fan G.Y."/>
            <person name="Tong Y."/>
            <person name="Zhang D."/>
            <person name="Mao C.L."/>
            <person name="Liu Y.L."/>
            <person name="Hao S.J."/>
            <person name="Liu W.Q."/>
            <person name="Lv M.Q."/>
            <person name="Zhang H.B."/>
            <person name="Liu Y."/>
            <person name="Hu-Tang G.R."/>
            <person name="Wang J.P."/>
            <person name="Wang J.H."/>
            <person name="Sun Y.H."/>
            <person name="Ni S.B."/>
            <person name="Chen W.B."/>
            <person name="Zhang X.C."/>
            <person name="Jiao Y.N."/>
            <person name="Eichler E.E."/>
            <person name="Li G.H."/>
            <person name="Liu X."/>
            <person name="Gao L.Z."/>
        </authorList>
    </citation>
    <scope>NUCLEOTIDE SEQUENCE [LARGE SCALE GENOMIC DNA]</scope>
    <source>
        <strain evidence="4">cv. GT1</strain>
        <tissue evidence="3">Leaf</tissue>
    </source>
</reference>
<dbReference type="Proteomes" id="UP000467840">
    <property type="component" value="Chromosome 3"/>
</dbReference>
<keyword evidence="4" id="KW-1185">Reference proteome</keyword>
<dbReference type="PANTHER" id="PTHR31618">
    <property type="entry name" value="MECHANOSENSITIVE ION CHANNEL PROTEIN 5"/>
    <property type="match status" value="1"/>
</dbReference>
<name>A0A6A6KFT7_HEVBR</name>
<evidence type="ECO:0000256" key="1">
    <source>
        <dbReference type="ARBA" id="ARBA00004141"/>
    </source>
</evidence>
<comment type="caution">
    <text evidence="3">The sequence shown here is derived from an EMBL/GenBank/DDBJ whole genome shotgun (WGS) entry which is preliminary data.</text>
</comment>
<comment type="similarity">
    <text evidence="2">Belongs to the MscS (TC 1.A.23) family.</text>
</comment>
<sequence>MVKAILSEFSFSHEVHRQPLQEPTNEYLEENSRRWQPYQTVIVMEIDDMNKMKMAIYVKHTINFYNVAKRMSRRYDLIFHVNEFFEELKIQYQLLPQRIHLSYAGLIDEKASPLPVRQWAH</sequence>
<evidence type="ECO:0000313" key="3">
    <source>
        <dbReference type="EMBL" id="KAF2287165.1"/>
    </source>
</evidence>
<dbReference type="EMBL" id="JAAGAX010000017">
    <property type="protein sequence ID" value="KAF2287165.1"/>
    <property type="molecule type" value="Genomic_DNA"/>
</dbReference>
<dbReference type="GO" id="GO:0006820">
    <property type="term" value="P:monoatomic anion transport"/>
    <property type="evidence" value="ECO:0007669"/>
    <property type="project" value="TreeGrafter"/>
</dbReference>
<protein>
    <submittedName>
        <fullName evidence="3">Uncharacterized protein</fullName>
    </submittedName>
</protein>
<evidence type="ECO:0000313" key="4">
    <source>
        <dbReference type="Proteomes" id="UP000467840"/>
    </source>
</evidence>
<accession>A0A6A6KFT7</accession>